<dbReference type="AlphaFoldDB" id="A0A9P4TAB8"/>
<protein>
    <submittedName>
        <fullName evidence="2">Uncharacterized protein</fullName>
    </submittedName>
</protein>
<name>A0A9P4TAB8_CURKU</name>
<evidence type="ECO:0000313" key="3">
    <source>
        <dbReference type="Proteomes" id="UP000801428"/>
    </source>
</evidence>
<dbReference type="Proteomes" id="UP000801428">
    <property type="component" value="Unassembled WGS sequence"/>
</dbReference>
<proteinExistence type="predicted"/>
<reference evidence="2" key="1">
    <citation type="submission" date="2019-04" db="EMBL/GenBank/DDBJ databases">
        <title>Sequencing of skin fungus with MAO and IRED activity.</title>
        <authorList>
            <person name="Marsaioli A.J."/>
            <person name="Bonatto J.M.C."/>
            <person name="Reis Junior O."/>
        </authorList>
    </citation>
    <scope>NUCLEOTIDE SEQUENCE</scope>
    <source>
        <strain evidence="2">30M1</strain>
    </source>
</reference>
<dbReference type="InterPro" id="IPR013783">
    <property type="entry name" value="Ig-like_fold"/>
</dbReference>
<feature type="compositionally biased region" description="Polar residues" evidence="1">
    <location>
        <begin position="379"/>
        <end position="388"/>
    </location>
</feature>
<dbReference type="EMBL" id="SWKU01000018">
    <property type="protein sequence ID" value="KAF2999038.1"/>
    <property type="molecule type" value="Genomic_DNA"/>
</dbReference>
<accession>A0A9P4TAB8</accession>
<feature type="compositionally biased region" description="Low complexity" evidence="1">
    <location>
        <begin position="398"/>
        <end position="409"/>
    </location>
</feature>
<evidence type="ECO:0000313" key="2">
    <source>
        <dbReference type="EMBL" id="KAF2999038.1"/>
    </source>
</evidence>
<dbReference type="Gene3D" id="2.60.40.10">
    <property type="entry name" value="Immunoglobulins"/>
    <property type="match status" value="1"/>
</dbReference>
<feature type="region of interest" description="Disordered" evidence="1">
    <location>
        <begin position="369"/>
        <end position="417"/>
    </location>
</feature>
<dbReference type="OrthoDB" id="2129641at2759"/>
<evidence type="ECO:0000256" key="1">
    <source>
        <dbReference type="SAM" id="MobiDB-lite"/>
    </source>
</evidence>
<sequence length="608" mass="63929">MYFYLVLASATDATKFNSGGNIVVAGLPITVPENLLVQFPATFVGFRDFAANAGQYGGFEVNVEGNYVNGQAIAGRVSISQLLGGIGGGLISAVNLDGTINIAGGPTLRINTPGGVYGPVYDKNKFFTSDEQNPSVSSFSGYPMCVPRSASDPDCPSTNRAPNGDRVYTPRNTSAMAPFIPGDYVTWSGITNGGEILVYTLTAENVQQKTSADNGDPLYLRVEDVIIAINDGTPNIEVGTTKFTGYLSDGSGSVSVYRLDVDPCTGAETEVQVAAGQLKAGDVRNKFDIRFSDTGITKLAREYRIKANKGAKTVAFGIQAGQYTAPISAVIWPENNVPGTTITQNAFNLFGQLKDGFVFNNQQWGQLTNKWPGAPIPTTAKQCTGNELSSTPSPSPAPSTGTTPPSTAGELPIANAGQPLSNQLAGSLITIAGSNTNAKLTDPQLTFSWTGPTGITINNADKPTMTFVNPMLNPTTSPTTNKFTLKICLASDATACNSATVDVTTNTIVDKITITSYQFANKNGGTVTVSAKSDNILKGTDGANLQLQITPAVNKQIPAMTPDPVTPGLYSIVVPGVGKQPTQIGVTSKYNTKAVTASTLFRRSWVRF</sequence>
<feature type="region of interest" description="Disordered" evidence="1">
    <location>
        <begin position="150"/>
        <end position="169"/>
    </location>
</feature>
<comment type="caution">
    <text evidence="2">The sequence shown here is derived from an EMBL/GenBank/DDBJ whole genome shotgun (WGS) entry which is preliminary data.</text>
</comment>
<organism evidence="2 3">
    <name type="scientific">Curvularia kusanoi</name>
    <name type="common">Cochliobolus kusanoi</name>
    <dbReference type="NCBI Taxonomy" id="90978"/>
    <lineage>
        <taxon>Eukaryota</taxon>
        <taxon>Fungi</taxon>
        <taxon>Dikarya</taxon>
        <taxon>Ascomycota</taxon>
        <taxon>Pezizomycotina</taxon>
        <taxon>Dothideomycetes</taxon>
        <taxon>Pleosporomycetidae</taxon>
        <taxon>Pleosporales</taxon>
        <taxon>Pleosporineae</taxon>
        <taxon>Pleosporaceae</taxon>
        <taxon>Curvularia</taxon>
    </lineage>
</organism>
<keyword evidence="3" id="KW-1185">Reference proteome</keyword>
<gene>
    <name evidence="2" type="ORF">E8E13_008468</name>
</gene>